<evidence type="ECO:0000256" key="1">
    <source>
        <dbReference type="ARBA" id="ARBA00004401"/>
    </source>
</evidence>
<evidence type="ECO:0000256" key="7">
    <source>
        <dbReference type="ARBA" id="ARBA00024197"/>
    </source>
</evidence>
<dbReference type="InterPro" id="IPR026039">
    <property type="entry name" value="YfgM"/>
</dbReference>
<keyword evidence="4 10" id="KW-1133">Transmembrane helix</keyword>
<dbReference type="PANTHER" id="PTHR38035">
    <property type="entry name" value="UPF0070 PROTEIN YFGM"/>
    <property type="match status" value="1"/>
</dbReference>
<keyword evidence="5 10" id="KW-0472">Membrane</keyword>
<name>A0ABU3B9K0_9GAMM</name>
<evidence type="ECO:0000256" key="9">
    <source>
        <dbReference type="SAM" id="MobiDB-lite"/>
    </source>
</evidence>
<sequence>MADEHEDEDVQRIKSWWRANGASLVIGVVVGLAVIVGWQGWQAYVENQSMAAADLYQQFAALQESGADDQALVDLAGQLQSDYGSSPYAAKAGLALGRHFAQADDNERARQALQWVIDYAEQAPLRHLARVRQARLIWGEGDAEAALAQLDTEHPDLFAPLYAELSGDIHAARGDRTAAREAYQRALDNLPADADPSALQRKLDDVAPTRTATAEAP</sequence>
<reference evidence="12 13" key="1">
    <citation type="submission" date="2023-09" db="EMBL/GenBank/DDBJ databases">
        <authorList>
            <person name="Rey-Velasco X."/>
        </authorList>
    </citation>
    <scope>NUCLEOTIDE SEQUENCE [LARGE SCALE GENOMIC DNA]</scope>
    <source>
        <strain evidence="12 13">P385</strain>
    </source>
</reference>
<protein>
    <recommendedName>
        <fullName evidence="8">Ancillary SecYEG translocon subunit</fullName>
    </recommendedName>
</protein>
<dbReference type="InterPro" id="IPR011990">
    <property type="entry name" value="TPR-like_helical_dom_sf"/>
</dbReference>
<gene>
    <name evidence="12" type="ORF">RM531_11740</name>
</gene>
<evidence type="ECO:0000256" key="5">
    <source>
        <dbReference type="ARBA" id="ARBA00023136"/>
    </source>
</evidence>
<evidence type="ECO:0000259" key="11">
    <source>
        <dbReference type="Pfam" id="PF09976"/>
    </source>
</evidence>
<organism evidence="12 13">
    <name type="scientific">Spectribacter acetivorans</name>
    <dbReference type="NCBI Taxonomy" id="3075603"/>
    <lineage>
        <taxon>Bacteria</taxon>
        <taxon>Pseudomonadati</taxon>
        <taxon>Pseudomonadota</taxon>
        <taxon>Gammaproteobacteria</taxon>
        <taxon>Salinisphaerales</taxon>
        <taxon>Salinisphaeraceae</taxon>
        <taxon>Spectribacter</taxon>
    </lineage>
</organism>
<evidence type="ECO:0000256" key="10">
    <source>
        <dbReference type="SAM" id="Phobius"/>
    </source>
</evidence>
<dbReference type="SUPFAM" id="SSF48452">
    <property type="entry name" value="TPR-like"/>
    <property type="match status" value="1"/>
</dbReference>
<feature type="region of interest" description="Disordered" evidence="9">
    <location>
        <begin position="189"/>
        <end position="217"/>
    </location>
</feature>
<dbReference type="PANTHER" id="PTHR38035:SF1">
    <property type="entry name" value="ANCILLARY SECYEG TRANSLOCON SUBUNIT"/>
    <property type="match status" value="1"/>
</dbReference>
<accession>A0ABU3B9K0</accession>
<keyword evidence="2" id="KW-1003">Cell membrane</keyword>
<comment type="similarity">
    <text evidence="7">Belongs to the YfgM family.</text>
</comment>
<dbReference type="Proteomes" id="UP001259982">
    <property type="component" value="Unassembled WGS sequence"/>
</dbReference>
<evidence type="ECO:0000256" key="3">
    <source>
        <dbReference type="ARBA" id="ARBA00022692"/>
    </source>
</evidence>
<comment type="caution">
    <text evidence="12">The sequence shown here is derived from an EMBL/GenBank/DDBJ whole genome shotgun (WGS) entry which is preliminary data.</text>
</comment>
<keyword evidence="3 10" id="KW-0812">Transmembrane</keyword>
<evidence type="ECO:0000256" key="6">
    <source>
        <dbReference type="ARBA" id="ARBA00023186"/>
    </source>
</evidence>
<dbReference type="EMBL" id="JAVRHY010000011">
    <property type="protein sequence ID" value="MDT0619147.1"/>
    <property type="molecule type" value="Genomic_DNA"/>
</dbReference>
<evidence type="ECO:0000313" key="13">
    <source>
        <dbReference type="Proteomes" id="UP001259982"/>
    </source>
</evidence>
<evidence type="ECO:0000256" key="4">
    <source>
        <dbReference type="ARBA" id="ARBA00022989"/>
    </source>
</evidence>
<evidence type="ECO:0000313" key="12">
    <source>
        <dbReference type="EMBL" id="MDT0619147.1"/>
    </source>
</evidence>
<feature type="transmembrane region" description="Helical" evidence="10">
    <location>
        <begin position="21"/>
        <end position="41"/>
    </location>
</feature>
<dbReference type="InterPro" id="IPR018704">
    <property type="entry name" value="SecYEG/CpoB_TPR"/>
</dbReference>
<keyword evidence="6" id="KW-0143">Chaperone</keyword>
<comment type="subcellular location">
    <subcellularLocation>
        <location evidence="1">Cell membrane</location>
        <topology evidence="1">Single-pass type II membrane protein</topology>
    </subcellularLocation>
</comment>
<dbReference type="RefSeq" id="WP_311659491.1">
    <property type="nucleotide sequence ID" value="NZ_JAVRHY010000011.1"/>
</dbReference>
<evidence type="ECO:0000256" key="2">
    <source>
        <dbReference type="ARBA" id="ARBA00022475"/>
    </source>
</evidence>
<dbReference type="Gene3D" id="1.25.40.10">
    <property type="entry name" value="Tetratricopeptide repeat domain"/>
    <property type="match status" value="1"/>
</dbReference>
<keyword evidence="13" id="KW-1185">Reference proteome</keyword>
<evidence type="ECO:0000256" key="8">
    <source>
        <dbReference type="ARBA" id="ARBA00024235"/>
    </source>
</evidence>
<dbReference type="PIRSF" id="PIRSF006170">
    <property type="entry name" value="YfgM"/>
    <property type="match status" value="1"/>
</dbReference>
<dbReference type="Pfam" id="PF09976">
    <property type="entry name" value="TPR_21"/>
    <property type="match status" value="1"/>
</dbReference>
<feature type="domain" description="Ancillary SecYEG translocon subunit/Cell division coordinator CpoB TPR" evidence="11">
    <location>
        <begin position="14"/>
        <end position="207"/>
    </location>
</feature>
<proteinExistence type="inferred from homology"/>